<evidence type="ECO:0000313" key="3">
    <source>
        <dbReference type="EMBL" id="KAK3887118.1"/>
    </source>
</evidence>
<dbReference type="AlphaFoldDB" id="A0AAE1GCJ8"/>
<dbReference type="EMBL" id="JAWQEG010000648">
    <property type="protein sequence ID" value="KAK3887118.1"/>
    <property type="molecule type" value="Genomic_DNA"/>
</dbReference>
<evidence type="ECO:0000256" key="2">
    <source>
        <dbReference type="SAM" id="SignalP"/>
    </source>
</evidence>
<keyword evidence="2" id="KW-0732">Signal</keyword>
<keyword evidence="4" id="KW-1185">Reference proteome</keyword>
<reference evidence="3" key="1">
    <citation type="submission" date="2023-10" db="EMBL/GenBank/DDBJ databases">
        <title>Genome assemblies of two species of porcelain crab, Petrolisthes cinctipes and Petrolisthes manimaculis (Anomura: Porcellanidae).</title>
        <authorList>
            <person name="Angst P."/>
        </authorList>
    </citation>
    <scope>NUCLEOTIDE SEQUENCE</scope>
    <source>
        <strain evidence="3">PB745_01</strain>
        <tissue evidence="3">Gill</tissue>
    </source>
</reference>
<feature type="chain" id="PRO_5042142937" description="Secreted protein" evidence="2">
    <location>
        <begin position="21"/>
        <end position="124"/>
    </location>
</feature>
<evidence type="ECO:0008006" key="5">
    <source>
        <dbReference type="Google" id="ProtNLM"/>
    </source>
</evidence>
<feature type="compositionally biased region" description="Acidic residues" evidence="1">
    <location>
        <begin position="100"/>
        <end position="110"/>
    </location>
</feature>
<evidence type="ECO:0000313" key="4">
    <source>
        <dbReference type="Proteomes" id="UP001286313"/>
    </source>
</evidence>
<gene>
    <name evidence="3" type="ORF">Pcinc_008761</name>
</gene>
<sequence length="124" mass="13844">MTVLMAMVVMMMVMIGLVEAAAIYLQYSSPPSVQPCRLLKPLTRPGFSPCHNTVLCTYHHNYTQPPPENTAGEAEDVARVNSGGGVGRKNLEKEVVEEMKEEEEEEEEEEMRMLRNNVGCEEVG</sequence>
<comment type="caution">
    <text evidence="3">The sequence shown here is derived from an EMBL/GenBank/DDBJ whole genome shotgun (WGS) entry which is preliminary data.</text>
</comment>
<dbReference type="Proteomes" id="UP001286313">
    <property type="component" value="Unassembled WGS sequence"/>
</dbReference>
<proteinExistence type="predicted"/>
<organism evidence="3 4">
    <name type="scientific">Petrolisthes cinctipes</name>
    <name type="common">Flat porcelain crab</name>
    <dbReference type="NCBI Taxonomy" id="88211"/>
    <lineage>
        <taxon>Eukaryota</taxon>
        <taxon>Metazoa</taxon>
        <taxon>Ecdysozoa</taxon>
        <taxon>Arthropoda</taxon>
        <taxon>Crustacea</taxon>
        <taxon>Multicrustacea</taxon>
        <taxon>Malacostraca</taxon>
        <taxon>Eumalacostraca</taxon>
        <taxon>Eucarida</taxon>
        <taxon>Decapoda</taxon>
        <taxon>Pleocyemata</taxon>
        <taxon>Anomura</taxon>
        <taxon>Galatheoidea</taxon>
        <taxon>Porcellanidae</taxon>
        <taxon>Petrolisthes</taxon>
    </lineage>
</organism>
<name>A0AAE1GCJ8_PETCI</name>
<feature type="signal peptide" evidence="2">
    <location>
        <begin position="1"/>
        <end position="20"/>
    </location>
</feature>
<protein>
    <recommendedName>
        <fullName evidence="5">Secreted protein</fullName>
    </recommendedName>
</protein>
<feature type="region of interest" description="Disordered" evidence="1">
    <location>
        <begin position="100"/>
        <end position="124"/>
    </location>
</feature>
<evidence type="ECO:0000256" key="1">
    <source>
        <dbReference type="SAM" id="MobiDB-lite"/>
    </source>
</evidence>
<accession>A0AAE1GCJ8</accession>